<evidence type="ECO:0000256" key="3">
    <source>
        <dbReference type="ARBA" id="ARBA00022481"/>
    </source>
</evidence>
<dbReference type="InterPro" id="IPR004089">
    <property type="entry name" value="MCPsignal_dom"/>
</dbReference>
<dbReference type="Gene3D" id="1.10.287.950">
    <property type="entry name" value="Methyl-accepting chemotaxis protein"/>
    <property type="match status" value="1"/>
</dbReference>
<dbReference type="SUPFAM" id="SSF58104">
    <property type="entry name" value="Methyl-accepting chemotaxis protein (MCP) signaling domain"/>
    <property type="match status" value="1"/>
</dbReference>
<dbReference type="GO" id="GO:0006935">
    <property type="term" value="P:chemotaxis"/>
    <property type="evidence" value="ECO:0007669"/>
    <property type="project" value="UniProtKB-KW"/>
</dbReference>
<evidence type="ECO:0000256" key="2">
    <source>
        <dbReference type="ARBA" id="ARBA00022475"/>
    </source>
</evidence>
<dbReference type="InterPro" id="IPR024478">
    <property type="entry name" value="HlyB_4HB_MCP"/>
</dbReference>
<reference evidence="14 15" key="1">
    <citation type="journal article" date="2015" name="Genome Announc.">
        <title>Complete Genome Sequence of Biocontrol Strain Pseudomonas fluorescens LBUM223.</title>
        <authorList>
            <person name="Roquigny R."/>
            <person name="Arseneault T."/>
            <person name="Gadkar V.J."/>
            <person name="Novinscak A."/>
            <person name="Joly D.L."/>
            <person name="Filion M."/>
        </authorList>
    </citation>
    <scope>NUCLEOTIDE SEQUENCE [LARGE SCALE GENOMIC DNA]</scope>
    <source>
        <strain evidence="14 15">LBUM223</strain>
    </source>
</reference>
<dbReference type="Proteomes" id="UP000033099">
    <property type="component" value="Chromosome"/>
</dbReference>
<keyword evidence="7" id="KW-0472">Membrane</keyword>
<dbReference type="Pfam" id="PF12729">
    <property type="entry name" value="4HB_MCP_1"/>
    <property type="match status" value="1"/>
</dbReference>
<dbReference type="RefSeq" id="WP_046070357.1">
    <property type="nucleotide sequence ID" value="NZ_CP011117.2"/>
</dbReference>
<comment type="subcellular location">
    <subcellularLocation>
        <location evidence="1">Cell membrane</location>
        <topology evidence="1">Multi-pass membrane protein</topology>
    </subcellularLocation>
</comment>
<dbReference type="GO" id="GO:0007165">
    <property type="term" value="P:signal transduction"/>
    <property type="evidence" value="ECO:0007669"/>
    <property type="project" value="UniProtKB-KW"/>
</dbReference>
<evidence type="ECO:0000259" key="13">
    <source>
        <dbReference type="PROSITE" id="PS50885"/>
    </source>
</evidence>
<organism evidence="14 15">
    <name type="scientific">Pseudomonas synxantha</name>
    <dbReference type="NCBI Taxonomy" id="47883"/>
    <lineage>
        <taxon>Bacteria</taxon>
        <taxon>Pseudomonadati</taxon>
        <taxon>Pseudomonadota</taxon>
        <taxon>Gammaproteobacteria</taxon>
        <taxon>Pseudomonadales</taxon>
        <taxon>Pseudomonadaceae</taxon>
        <taxon>Pseudomonas</taxon>
    </lineage>
</organism>
<dbReference type="FunFam" id="1.10.287.950:FF:000001">
    <property type="entry name" value="Methyl-accepting chemotaxis sensory transducer"/>
    <property type="match status" value="1"/>
</dbReference>
<dbReference type="CDD" id="cd11386">
    <property type="entry name" value="MCP_signal"/>
    <property type="match status" value="1"/>
</dbReference>
<feature type="domain" description="Methyl-accepting transducer" evidence="12">
    <location>
        <begin position="274"/>
        <end position="510"/>
    </location>
</feature>
<dbReference type="GO" id="GO:0005886">
    <property type="term" value="C:plasma membrane"/>
    <property type="evidence" value="ECO:0007669"/>
    <property type="project" value="UniProtKB-SubCell"/>
</dbReference>
<dbReference type="Gene3D" id="6.10.340.10">
    <property type="match status" value="1"/>
</dbReference>
<keyword evidence="11" id="KW-0175">Coiled coil</keyword>
<dbReference type="AlphaFoldDB" id="A0AAU8TZL5"/>
<evidence type="ECO:0000256" key="4">
    <source>
        <dbReference type="ARBA" id="ARBA00022500"/>
    </source>
</evidence>
<dbReference type="InterPro" id="IPR003660">
    <property type="entry name" value="HAMP_dom"/>
</dbReference>
<name>A0AAU8TZL5_9PSED</name>
<sequence length="546" mass="58406">MKWIKNAKLATKLLMSFVLVALITLVVGGIGWSGVKKLGFALNLTFSDTLVSASSVSEAKGLIMTHNRNLYRLLTFAASGADRADVEAVARALNDTQQQVDKVFHHYRSTPMGTEERLAGEAFEKLWAAYLVSAKQVIEAINQANFSSARNLLSNENVRAMSNAREQLDVILGINRVEVDKQAQAVNATISESTTQLLVGVLLSFMIAIALGVCITRSITRPIASAVISAERVARGDLTEMIRTHREDEVGQLLNALSAMQRSLKKTLQEIASASDQLAAAAEELSAVTDESTQGLIRQNDEIQQAATAVNQMTVAVEEVARNAISTSQASEETRNEAVKGHAHVDDAVIGITRMVSEIEGSAGKVESLAGQVRDIGKVIDVIRSVAEQTNLLALNAAIEAARAGEQGRGFAVVADEVRALAHRTQSSTVEIEGMINAVQQCADEAVAAMGDSRSLATQTQRLAAQAGEVLQRISLGVAQINDRNIVIASASEEQAQVAREVDRNLTNIQDLSAQTAAGANQTNASSHDLSRLALSFNDLVSKFKL</sequence>
<protein>
    <submittedName>
        <fullName evidence="14">Methyl-accepting chemotaxis protein I (Serine chemoreceptor protein)</fullName>
    </submittedName>
</protein>
<evidence type="ECO:0000256" key="5">
    <source>
        <dbReference type="ARBA" id="ARBA00022692"/>
    </source>
</evidence>
<evidence type="ECO:0000256" key="9">
    <source>
        <dbReference type="ARBA" id="ARBA00029447"/>
    </source>
</evidence>
<dbReference type="PRINTS" id="PR00260">
    <property type="entry name" value="CHEMTRNSDUCR"/>
</dbReference>
<feature type="coiled-coil region" evidence="11">
    <location>
        <begin position="257"/>
        <end position="291"/>
    </location>
</feature>
<dbReference type="InterPro" id="IPR004090">
    <property type="entry name" value="Chemotax_Me-accpt_rcpt"/>
</dbReference>
<dbReference type="PROSITE" id="PS50111">
    <property type="entry name" value="CHEMOTAXIS_TRANSDUC_2"/>
    <property type="match status" value="1"/>
</dbReference>
<accession>A0AAU8TZL5</accession>
<evidence type="ECO:0000313" key="14">
    <source>
        <dbReference type="EMBL" id="AKA83772.1"/>
    </source>
</evidence>
<evidence type="ECO:0000313" key="15">
    <source>
        <dbReference type="Proteomes" id="UP000033099"/>
    </source>
</evidence>
<dbReference type="CDD" id="cd06225">
    <property type="entry name" value="HAMP"/>
    <property type="match status" value="1"/>
</dbReference>
<gene>
    <name evidence="14" type="ORF">VO64_3226</name>
</gene>
<comment type="similarity">
    <text evidence="9">Belongs to the methyl-accepting chemotaxis (MCP) protein family.</text>
</comment>
<evidence type="ECO:0000256" key="6">
    <source>
        <dbReference type="ARBA" id="ARBA00022989"/>
    </source>
</evidence>
<dbReference type="EMBL" id="CP011117">
    <property type="protein sequence ID" value="AKA83772.1"/>
    <property type="molecule type" value="Genomic_DNA"/>
</dbReference>
<dbReference type="Pfam" id="PF00672">
    <property type="entry name" value="HAMP"/>
    <property type="match status" value="1"/>
</dbReference>
<evidence type="ECO:0000256" key="10">
    <source>
        <dbReference type="PROSITE-ProRule" id="PRU00284"/>
    </source>
</evidence>
<keyword evidence="6" id="KW-1133">Transmembrane helix</keyword>
<keyword evidence="4" id="KW-0145">Chemotaxis</keyword>
<dbReference type="SMART" id="SM00283">
    <property type="entry name" value="MA"/>
    <property type="match status" value="1"/>
</dbReference>
<evidence type="ECO:0000256" key="7">
    <source>
        <dbReference type="ARBA" id="ARBA00023136"/>
    </source>
</evidence>
<dbReference type="KEGG" id="pfb:VO64_3226"/>
<evidence type="ECO:0000256" key="1">
    <source>
        <dbReference type="ARBA" id="ARBA00004651"/>
    </source>
</evidence>
<keyword evidence="8 10" id="KW-0807">Transducer</keyword>
<keyword evidence="5" id="KW-0812">Transmembrane</keyword>
<dbReference type="PROSITE" id="PS50885">
    <property type="entry name" value="HAMP"/>
    <property type="match status" value="1"/>
</dbReference>
<keyword evidence="3" id="KW-0488">Methylation</keyword>
<evidence type="ECO:0000259" key="12">
    <source>
        <dbReference type="PROSITE" id="PS50111"/>
    </source>
</evidence>
<evidence type="ECO:0000256" key="11">
    <source>
        <dbReference type="SAM" id="Coils"/>
    </source>
</evidence>
<keyword evidence="2" id="KW-1003">Cell membrane</keyword>
<proteinExistence type="inferred from homology"/>
<dbReference type="PANTHER" id="PTHR32089">
    <property type="entry name" value="METHYL-ACCEPTING CHEMOTAXIS PROTEIN MCPB"/>
    <property type="match status" value="1"/>
</dbReference>
<feature type="domain" description="HAMP" evidence="13">
    <location>
        <begin position="217"/>
        <end position="269"/>
    </location>
</feature>
<dbReference type="SMART" id="SM00304">
    <property type="entry name" value="HAMP"/>
    <property type="match status" value="2"/>
</dbReference>
<dbReference type="GO" id="GO:0004888">
    <property type="term" value="F:transmembrane signaling receptor activity"/>
    <property type="evidence" value="ECO:0007669"/>
    <property type="project" value="InterPro"/>
</dbReference>
<dbReference type="PANTHER" id="PTHR32089:SF120">
    <property type="entry name" value="METHYL-ACCEPTING CHEMOTAXIS PROTEIN TLPQ"/>
    <property type="match status" value="1"/>
</dbReference>
<evidence type="ECO:0000256" key="8">
    <source>
        <dbReference type="ARBA" id="ARBA00023224"/>
    </source>
</evidence>
<dbReference type="Pfam" id="PF00015">
    <property type="entry name" value="MCPsignal"/>
    <property type="match status" value="1"/>
</dbReference>